<evidence type="ECO:0000256" key="1">
    <source>
        <dbReference type="ARBA" id="ARBA00001954"/>
    </source>
</evidence>
<evidence type="ECO:0000313" key="15">
    <source>
        <dbReference type="Proteomes" id="UP000193642"/>
    </source>
</evidence>
<dbReference type="PANTHER" id="PTHR12480:SF32">
    <property type="entry name" value="BIFUNCTIONAL ARGININE DEMETHYLASE AND LYSYL-HYDROXYLASE JMJD6"/>
    <property type="match status" value="1"/>
</dbReference>
<dbReference type="OrthoDB" id="424465at2759"/>
<reference evidence="14 15" key="1">
    <citation type="submission" date="2016-07" db="EMBL/GenBank/DDBJ databases">
        <title>Pervasive Adenine N6-methylation of Active Genes in Fungi.</title>
        <authorList>
            <consortium name="DOE Joint Genome Institute"/>
            <person name="Mondo S.J."/>
            <person name="Dannebaum R.O."/>
            <person name="Kuo R.C."/>
            <person name="Labutti K."/>
            <person name="Haridas S."/>
            <person name="Kuo A."/>
            <person name="Salamov A."/>
            <person name="Ahrendt S.R."/>
            <person name="Lipzen A."/>
            <person name="Sullivan W."/>
            <person name="Andreopoulos W.B."/>
            <person name="Clum A."/>
            <person name="Lindquist E."/>
            <person name="Daum C."/>
            <person name="Ramamoorthy G.K."/>
            <person name="Gryganskyi A."/>
            <person name="Culley D."/>
            <person name="Magnuson J.K."/>
            <person name="James T.Y."/>
            <person name="O'Malley M.A."/>
            <person name="Stajich J.E."/>
            <person name="Spatafora J.W."/>
            <person name="Visel A."/>
            <person name="Grigoriev I.V."/>
        </authorList>
    </citation>
    <scope>NUCLEOTIDE SEQUENCE [LARGE SCALE GENOMIC DNA]</scope>
    <source>
        <strain evidence="14 15">JEL800</strain>
    </source>
</reference>
<dbReference type="GO" id="GO:0005737">
    <property type="term" value="C:cytoplasm"/>
    <property type="evidence" value="ECO:0007669"/>
    <property type="project" value="TreeGrafter"/>
</dbReference>
<dbReference type="Gene3D" id="2.60.120.650">
    <property type="entry name" value="Cupin"/>
    <property type="match status" value="2"/>
</dbReference>
<feature type="compositionally biased region" description="Low complexity" evidence="12">
    <location>
        <begin position="512"/>
        <end position="528"/>
    </location>
</feature>
<dbReference type="GO" id="GO:0106140">
    <property type="term" value="F:P-TEFb complex binding"/>
    <property type="evidence" value="ECO:0007669"/>
    <property type="project" value="TreeGrafter"/>
</dbReference>
<feature type="domain" description="JmjC" evidence="13">
    <location>
        <begin position="297"/>
        <end position="464"/>
    </location>
</feature>
<feature type="compositionally biased region" description="Polar residues" evidence="12">
    <location>
        <begin position="229"/>
        <end position="240"/>
    </location>
</feature>
<feature type="region of interest" description="Disordered" evidence="12">
    <location>
        <begin position="504"/>
        <end position="547"/>
    </location>
</feature>
<feature type="compositionally biased region" description="Low complexity" evidence="12">
    <location>
        <begin position="270"/>
        <end position="288"/>
    </location>
</feature>
<accession>A0A1Y2C1Z2</accession>
<evidence type="ECO:0000256" key="12">
    <source>
        <dbReference type="SAM" id="MobiDB-lite"/>
    </source>
</evidence>
<organism evidence="14 15">
    <name type="scientific">Rhizoclosmatium globosum</name>
    <dbReference type="NCBI Taxonomy" id="329046"/>
    <lineage>
        <taxon>Eukaryota</taxon>
        <taxon>Fungi</taxon>
        <taxon>Fungi incertae sedis</taxon>
        <taxon>Chytridiomycota</taxon>
        <taxon>Chytridiomycota incertae sedis</taxon>
        <taxon>Chytridiomycetes</taxon>
        <taxon>Chytridiales</taxon>
        <taxon>Chytriomycetaceae</taxon>
        <taxon>Rhizoclosmatium</taxon>
    </lineage>
</organism>
<comment type="subcellular location">
    <subcellularLocation>
        <location evidence="2">Nucleus</location>
    </subcellularLocation>
</comment>
<keyword evidence="15" id="KW-1185">Reference proteome</keyword>
<keyword evidence="9" id="KW-0804">Transcription</keyword>
<sequence length="580" mass="65895">MKWLVSKDARRFSAAARNESTAVELVAQPVQIKLARFERRLRRWKRAARSELDCRNWARANFANLSFYIPDHLDTVERIDVDEVSDKDFVERFERDGVPCVITGVTKDWKAETEWTPQRLLDRFYNEKFKVGEDDDGKSVFLPFNYFMHYCTSGDAVKDDSPLYIFDPNFADRSRNNTAEDIKKRDKEKKEKRRQEKEKEKEKELKSDKEGKSGSIKSEPSSPEKRGRNSNTDGSDNQQEPPKRLKTIDRSSPAKSPEKEETSLKLTYKTPTSAPATTAPTEPISPTSEKIDIPSSRPTKEMLADYIIPRYFRSDLFQYTGSKRPPHRWVVIGPKRSGTGIHVDPLGTSAWNTLLTGHKRWALFPPEIPKNMVTMRGLPDHEAATWFVMVYPRLTDPSTIDASGKTLADRLGIINLIQRPGETVFVPGGWHHLVINLDFTVGVTQNFCSVANWETVWLKTRNSRPKMSLRLLKKLSSFVEHPREDALEDRLVYKGLVETAKMLETVPQVPPSSSDSSSSSSSSSSGSSETEGASRDNTESESSDEDGRCLCRKCKIRRKRRNGTLGVPSLRIADSRVSTK</sequence>
<comment type="caution">
    <text evidence="14">The sequence shown here is derived from an EMBL/GenBank/DDBJ whole genome shotgun (WGS) entry which is preliminary data.</text>
</comment>
<dbReference type="SMART" id="SM00558">
    <property type="entry name" value="JmjC"/>
    <property type="match status" value="1"/>
</dbReference>
<evidence type="ECO:0000256" key="11">
    <source>
        <dbReference type="ARBA" id="ARBA00038068"/>
    </source>
</evidence>
<dbReference type="AlphaFoldDB" id="A0A1Y2C1Z2"/>
<keyword evidence="8" id="KW-0805">Transcription regulation</keyword>
<keyword evidence="4" id="KW-0156">Chromatin regulator</keyword>
<evidence type="ECO:0000256" key="5">
    <source>
        <dbReference type="ARBA" id="ARBA00022964"/>
    </source>
</evidence>
<dbReference type="GO" id="GO:0005634">
    <property type="term" value="C:nucleus"/>
    <property type="evidence" value="ECO:0007669"/>
    <property type="project" value="UniProtKB-SubCell"/>
</dbReference>
<dbReference type="STRING" id="329046.A0A1Y2C1Z2"/>
<comment type="cofactor">
    <cofactor evidence="1">
        <name>Fe(2+)</name>
        <dbReference type="ChEBI" id="CHEBI:29033"/>
    </cofactor>
</comment>
<dbReference type="SUPFAM" id="SSF51197">
    <property type="entry name" value="Clavaminate synthase-like"/>
    <property type="match status" value="1"/>
</dbReference>
<comment type="similarity">
    <text evidence="11">Belongs to the JMJD6 family.</text>
</comment>
<protein>
    <submittedName>
        <fullName evidence="14">Clavaminate synthase-like protein</fullName>
    </submittedName>
</protein>
<dbReference type="GO" id="GO:0046872">
    <property type="term" value="F:metal ion binding"/>
    <property type="evidence" value="ECO:0007669"/>
    <property type="project" value="UniProtKB-KW"/>
</dbReference>
<evidence type="ECO:0000256" key="7">
    <source>
        <dbReference type="ARBA" id="ARBA00023004"/>
    </source>
</evidence>
<keyword evidence="3" id="KW-0479">Metal-binding</keyword>
<evidence type="ECO:0000256" key="8">
    <source>
        <dbReference type="ARBA" id="ARBA00023015"/>
    </source>
</evidence>
<proteinExistence type="inferred from homology"/>
<evidence type="ECO:0000256" key="2">
    <source>
        <dbReference type="ARBA" id="ARBA00004123"/>
    </source>
</evidence>
<feature type="region of interest" description="Disordered" evidence="12">
    <location>
        <begin position="166"/>
        <end position="297"/>
    </location>
</feature>
<dbReference type="EMBL" id="MCGO01000033">
    <property type="protein sequence ID" value="ORY41058.1"/>
    <property type="molecule type" value="Genomic_DNA"/>
</dbReference>
<keyword evidence="6" id="KW-0560">Oxidoreductase</keyword>
<keyword evidence="10" id="KW-0539">Nucleus</keyword>
<evidence type="ECO:0000256" key="4">
    <source>
        <dbReference type="ARBA" id="ARBA00022853"/>
    </source>
</evidence>
<gene>
    <name evidence="14" type="ORF">BCR33DRAFT_719149</name>
</gene>
<dbReference type="GO" id="GO:0033749">
    <property type="term" value="F:histone H4R3 demethylase activity"/>
    <property type="evidence" value="ECO:0007669"/>
    <property type="project" value="TreeGrafter"/>
</dbReference>
<evidence type="ECO:0000256" key="9">
    <source>
        <dbReference type="ARBA" id="ARBA00023163"/>
    </source>
</evidence>
<evidence type="ECO:0000259" key="13">
    <source>
        <dbReference type="PROSITE" id="PS51184"/>
    </source>
</evidence>
<evidence type="ECO:0000256" key="3">
    <source>
        <dbReference type="ARBA" id="ARBA00022723"/>
    </source>
</evidence>
<dbReference type="PROSITE" id="PS51184">
    <property type="entry name" value="JMJC"/>
    <property type="match status" value="1"/>
</dbReference>
<name>A0A1Y2C1Z2_9FUNG</name>
<dbReference type="Proteomes" id="UP000193642">
    <property type="component" value="Unassembled WGS sequence"/>
</dbReference>
<dbReference type="InterPro" id="IPR050910">
    <property type="entry name" value="JMJD6_ArgDemeth/LysHydrox"/>
</dbReference>
<dbReference type="InterPro" id="IPR003347">
    <property type="entry name" value="JmjC_dom"/>
</dbReference>
<evidence type="ECO:0000313" key="14">
    <source>
        <dbReference type="EMBL" id="ORY41058.1"/>
    </source>
</evidence>
<evidence type="ECO:0000256" key="6">
    <source>
        <dbReference type="ARBA" id="ARBA00023002"/>
    </source>
</evidence>
<evidence type="ECO:0000256" key="10">
    <source>
        <dbReference type="ARBA" id="ARBA00023242"/>
    </source>
</evidence>
<dbReference type="Pfam" id="PF02373">
    <property type="entry name" value="JmjC"/>
    <property type="match status" value="1"/>
</dbReference>
<dbReference type="PANTHER" id="PTHR12480">
    <property type="entry name" value="ARGININE DEMETHYLASE AND LYSYL-HYDROXYLASE JMJD"/>
    <property type="match status" value="1"/>
</dbReference>
<feature type="compositionally biased region" description="Basic and acidic residues" evidence="12">
    <location>
        <begin position="170"/>
        <end position="212"/>
    </location>
</feature>
<keyword evidence="5" id="KW-0223">Dioxygenase</keyword>
<keyword evidence="7" id="KW-0408">Iron</keyword>